<dbReference type="EMBL" id="CAJGYO010000017">
    <property type="protein sequence ID" value="CAD6335085.1"/>
    <property type="molecule type" value="Genomic_DNA"/>
</dbReference>
<proteinExistence type="predicted"/>
<dbReference type="AlphaFoldDB" id="A0A811RYL0"/>
<organism evidence="2 3">
    <name type="scientific">Miscanthus lutarioriparius</name>
    <dbReference type="NCBI Taxonomy" id="422564"/>
    <lineage>
        <taxon>Eukaryota</taxon>
        <taxon>Viridiplantae</taxon>
        <taxon>Streptophyta</taxon>
        <taxon>Embryophyta</taxon>
        <taxon>Tracheophyta</taxon>
        <taxon>Spermatophyta</taxon>
        <taxon>Magnoliopsida</taxon>
        <taxon>Liliopsida</taxon>
        <taxon>Poales</taxon>
        <taxon>Poaceae</taxon>
        <taxon>PACMAD clade</taxon>
        <taxon>Panicoideae</taxon>
        <taxon>Andropogonodae</taxon>
        <taxon>Andropogoneae</taxon>
        <taxon>Saccharinae</taxon>
        <taxon>Miscanthus</taxon>
    </lineage>
</organism>
<reference evidence="2" key="1">
    <citation type="submission" date="2020-10" db="EMBL/GenBank/DDBJ databases">
        <authorList>
            <person name="Han B."/>
            <person name="Lu T."/>
            <person name="Zhao Q."/>
            <person name="Huang X."/>
            <person name="Zhao Y."/>
        </authorList>
    </citation>
    <scope>NUCLEOTIDE SEQUENCE</scope>
</reference>
<protein>
    <submittedName>
        <fullName evidence="2">Uncharacterized protein</fullName>
    </submittedName>
</protein>
<dbReference type="Proteomes" id="UP000604825">
    <property type="component" value="Unassembled WGS sequence"/>
</dbReference>
<gene>
    <name evidence="2" type="ORF">NCGR_LOCUS59183</name>
</gene>
<keyword evidence="3" id="KW-1185">Reference proteome</keyword>
<name>A0A811RYL0_9POAL</name>
<accession>A0A811RYL0</accession>
<feature type="region of interest" description="Disordered" evidence="1">
    <location>
        <begin position="25"/>
        <end position="63"/>
    </location>
</feature>
<evidence type="ECO:0000313" key="3">
    <source>
        <dbReference type="Proteomes" id="UP000604825"/>
    </source>
</evidence>
<comment type="caution">
    <text evidence="2">The sequence shown here is derived from an EMBL/GenBank/DDBJ whole genome shotgun (WGS) entry which is preliminary data.</text>
</comment>
<evidence type="ECO:0000256" key="1">
    <source>
        <dbReference type="SAM" id="MobiDB-lite"/>
    </source>
</evidence>
<evidence type="ECO:0000313" key="2">
    <source>
        <dbReference type="EMBL" id="CAD6335085.1"/>
    </source>
</evidence>
<sequence length="63" mass="6541">MAVASAVRSRETAVQHFLLRCFGGGGALGDRDTKSSKWNDGQLEKNAMADSSSSAASEKHGSA</sequence>